<keyword evidence="3" id="KW-0539">Nucleus</keyword>
<dbReference type="AlphaFoldDB" id="A0A803VWX6"/>
<reference evidence="6" key="3">
    <citation type="submission" date="2025-09" db="UniProtKB">
        <authorList>
            <consortium name="Ensembl"/>
        </authorList>
    </citation>
    <scope>IDENTIFICATION</scope>
</reference>
<dbReference type="InterPro" id="IPR003150">
    <property type="entry name" value="DNA-bd_RFX"/>
</dbReference>
<dbReference type="Pfam" id="PF18326">
    <property type="entry name" value="RFX5_N"/>
    <property type="match status" value="1"/>
</dbReference>
<dbReference type="Gene3D" id="1.10.10.10">
    <property type="entry name" value="Winged helix-like DNA-binding domain superfamily/Winged helix DNA-binding domain"/>
    <property type="match status" value="1"/>
</dbReference>
<protein>
    <recommendedName>
        <fullName evidence="5">RFX-type winged-helix domain-containing protein</fullName>
    </recommendedName>
</protein>
<feature type="domain" description="RFX-type winged-helix" evidence="5">
    <location>
        <begin position="106"/>
        <end position="180"/>
    </location>
</feature>
<evidence type="ECO:0000259" key="5">
    <source>
        <dbReference type="PROSITE" id="PS51526"/>
    </source>
</evidence>
<keyword evidence="2" id="KW-0238">DNA-binding</keyword>
<sequence length="289" mass="31730">MTGSGREPQFEVKFRFLVSPLSILLTVEVSQVSLHVGPSSLPSGECDIGSKTPKGSSPCASCCQEVEKFTDLEKLYLYLQLPSGPNNGDKSDQLSMSSSRAQQMHAFSWIRNTLEEHPETSLPKQEVYDEYKSYCDNLGYHPLSAADFGKIMKNVFPNMKARRLGTRGKSKYPFGLRKKAFVHMPTLPNLDFHKTGDGLDGAEPSGQLQSADEEVVSAACRLVCEWAQKVLSQPFDTVLELARFLVKSHYIGTKSMAALTVMAGAPAGNEIMLNVEMGHLTTESSNSLV</sequence>
<evidence type="ECO:0000313" key="7">
    <source>
        <dbReference type="Proteomes" id="UP000016665"/>
    </source>
</evidence>
<dbReference type="Pfam" id="PF02257">
    <property type="entry name" value="RFX_DNA_binding"/>
    <property type="match status" value="1"/>
</dbReference>
<dbReference type="GeneTree" id="ENSGT01050000244970"/>
<dbReference type="Gene3D" id="6.10.140.1290">
    <property type="match status" value="1"/>
</dbReference>
<comment type="subcellular location">
    <subcellularLocation>
        <location evidence="1">Nucleus</location>
    </subcellularLocation>
</comment>
<evidence type="ECO:0000256" key="2">
    <source>
        <dbReference type="ARBA" id="ARBA00023125"/>
    </source>
</evidence>
<dbReference type="PANTHER" id="PTHR12619:SF2">
    <property type="entry name" value="DNA-BINDING PROTEIN RFX7"/>
    <property type="match status" value="1"/>
</dbReference>
<evidence type="ECO:0000256" key="3">
    <source>
        <dbReference type="ARBA" id="ARBA00023242"/>
    </source>
</evidence>
<dbReference type="PROSITE" id="PS51526">
    <property type="entry name" value="RFX_DBD"/>
    <property type="match status" value="1"/>
</dbReference>
<reference evidence="6" key="2">
    <citation type="submission" date="2025-08" db="UniProtKB">
        <authorList>
            <consortium name="Ensembl"/>
        </authorList>
    </citation>
    <scope>IDENTIFICATION</scope>
</reference>
<comment type="similarity">
    <text evidence="4">Belongs to the RFX family.</text>
</comment>
<proteinExistence type="inferred from homology"/>
<dbReference type="Ensembl" id="ENSFALT00000034316.1">
    <property type="protein sequence ID" value="ENSFALP00000027232.1"/>
    <property type="gene ID" value="ENSFALG00000025884.1"/>
</dbReference>
<name>A0A803VWX6_FICAL</name>
<dbReference type="InterPro" id="IPR036388">
    <property type="entry name" value="WH-like_DNA-bd_sf"/>
</dbReference>
<dbReference type="GO" id="GO:0000978">
    <property type="term" value="F:RNA polymerase II cis-regulatory region sequence-specific DNA binding"/>
    <property type="evidence" value="ECO:0007669"/>
    <property type="project" value="TreeGrafter"/>
</dbReference>
<dbReference type="FunFam" id="1.10.10.10:FF:000128">
    <property type="entry name" value="DNA-binding protein RFX5 isoform X1"/>
    <property type="match status" value="1"/>
</dbReference>
<dbReference type="SUPFAM" id="SSF46785">
    <property type="entry name" value="Winged helix' DNA-binding domain"/>
    <property type="match status" value="1"/>
</dbReference>
<accession>A0A803VWX6</accession>
<evidence type="ECO:0000313" key="6">
    <source>
        <dbReference type="Ensembl" id="ENSFALP00000027232.1"/>
    </source>
</evidence>
<dbReference type="PANTHER" id="PTHR12619">
    <property type="entry name" value="RFX TRANSCRIPTION FACTOR FAMILY"/>
    <property type="match status" value="1"/>
</dbReference>
<dbReference type="GO" id="GO:0000981">
    <property type="term" value="F:DNA-binding transcription factor activity, RNA polymerase II-specific"/>
    <property type="evidence" value="ECO:0007669"/>
    <property type="project" value="TreeGrafter"/>
</dbReference>
<dbReference type="Proteomes" id="UP000016665">
    <property type="component" value="Chromosome 10"/>
</dbReference>
<reference evidence="6 7" key="1">
    <citation type="journal article" date="2012" name="Nature">
        <title>The genomic landscape of species divergence in Ficedula flycatchers.</title>
        <authorList>
            <person name="Ellegren H."/>
            <person name="Smeds L."/>
            <person name="Burri R."/>
            <person name="Olason P.I."/>
            <person name="Backstrom N."/>
            <person name="Kawakami T."/>
            <person name="Kunstner A."/>
            <person name="Makinen H."/>
            <person name="Nadachowska-Brzyska K."/>
            <person name="Qvarnstrom A."/>
            <person name="Uebbing S."/>
            <person name="Wolf J.B."/>
        </authorList>
    </citation>
    <scope>NUCLEOTIDE SEQUENCE [LARGE SCALE GENOMIC DNA]</scope>
</reference>
<dbReference type="InterPro" id="IPR036390">
    <property type="entry name" value="WH_DNA-bd_sf"/>
</dbReference>
<evidence type="ECO:0000256" key="1">
    <source>
        <dbReference type="ARBA" id="ARBA00004123"/>
    </source>
</evidence>
<dbReference type="GO" id="GO:0005634">
    <property type="term" value="C:nucleus"/>
    <property type="evidence" value="ECO:0007669"/>
    <property type="project" value="UniProtKB-SubCell"/>
</dbReference>
<evidence type="ECO:0000256" key="4">
    <source>
        <dbReference type="ARBA" id="ARBA00061114"/>
    </source>
</evidence>
<organism evidence="6 7">
    <name type="scientific">Ficedula albicollis</name>
    <name type="common">Collared flycatcher</name>
    <name type="synonym">Muscicapa albicollis</name>
    <dbReference type="NCBI Taxonomy" id="59894"/>
    <lineage>
        <taxon>Eukaryota</taxon>
        <taxon>Metazoa</taxon>
        <taxon>Chordata</taxon>
        <taxon>Craniata</taxon>
        <taxon>Vertebrata</taxon>
        <taxon>Euteleostomi</taxon>
        <taxon>Archelosauria</taxon>
        <taxon>Archosauria</taxon>
        <taxon>Dinosauria</taxon>
        <taxon>Saurischia</taxon>
        <taxon>Theropoda</taxon>
        <taxon>Coelurosauria</taxon>
        <taxon>Aves</taxon>
        <taxon>Neognathae</taxon>
        <taxon>Neoaves</taxon>
        <taxon>Telluraves</taxon>
        <taxon>Australaves</taxon>
        <taxon>Passeriformes</taxon>
        <taxon>Muscicapidae</taxon>
        <taxon>Ficedula</taxon>
    </lineage>
</organism>
<dbReference type="InterPro" id="IPR039779">
    <property type="entry name" value="RFX-like"/>
</dbReference>
<keyword evidence="7" id="KW-1185">Reference proteome</keyword>